<feature type="compositionally biased region" description="Basic and acidic residues" evidence="1">
    <location>
        <begin position="59"/>
        <end position="86"/>
    </location>
</feature>
<feature type="region of interest" description="Disordered" evidence="1">
    <location>
        <begin position="134"/>
        <end position="168"/>
    </location>
</feature>
<proteinExistence type="predicted"/>
<feature type="region of interest" description="Disordered" evidence="1">
    <location>
        <begin position="59"/>
        <end position="114"/>
    </location>
</feature>
<protein>
    <submittedName>
        <fullName evidence="2">Uncharacterized protein</fullName>
    </submittedName>
</protein>
<dbReference type="AlphaFoldDB" id="A0AAP0L0V3"/>
<organism evidence="2 3">
    <name type="scientific">Stephania yunnanensis</name>
    <dbReference type="NCBI Taxonomy" id="152371"/>
    <lineage>
        <taxon>Eukaryota</taxon>
        <taxon>Viridiplantae</taxon>
        <taxon>Streptophyta</taxon>
        <taxon>Embryophyta</taxon>
        <taxon>Tracheophyta</taxon>
        <taxon>Spermatophyta</taxon>
        <taxon>Magnoliopsida</taxon>
        <taxon>Ranunculales</taxon>
        <taxon>Menispermaceae</taxon>
        <taxon>Menispermoideae</taxon>
        <taxon>Cissampelideae</taxon>
        <taxon>Stephania</taxon>
    </lineage>
</organism>
<evidence type="ECO:0000256" key="1">
    <source>
        <dbReference type="SAM" id="MobiDB-lite"/>
    </source>
</evidence>
<feature type="compositionally biased region" description="Basic and acidic residues" evidence="1">
    <location>
        <begin position="103"/>
        <end position="114"/>
    </location>
</feature>
<gene>
    <name evidence="2" type="ORF">Syun_003163</name>
</gene>
<evidence type="ECO:0000313" key="2">
    <source>
        <dbReference type="EMBL" id="KAK9162261.1"/>
    </source>
</evidence>
<reference evidence="2 3" key="1">
    <citation type="submission" date="2024-01" db="EMBL/GenBank/DDBJ databases">
        <title>Genome assemblies of Stephania.</title>
        <authorList>
            <person name="Yang L."/>
        </authorList>
    </citation>
    <scope>NUCLEOTIDE SEQUENCE [LARGE SCALE GENOMIC DNA]</scope>
    <source>
        <strain evidence="2">YNDBR</strain>
        <tissue evidence="2">Leaf</tissue>
    </source>
</reference>
<dbReference type="EMBL" id="JBBNAF010000002">
    <property type="protein sequence ID" value="KAK9162261.1"/>
    <property type="molecule type" value="Genomic_DNA"/>
</dbReference>
<keyword evidence="3" id="KW-1185">Reference proteome</keyword>
<accession>A0AAP0L0V3</accession>
<evidence type="ECO:0000313" key="3">
    <source>
        <dbReference type="Proteomes" id="UP001420932"/>
    </source>
</evidence>
<dbReference type="SUPFAM" id="SSF74788">
    <property type="entry name" value="Cullin repeat-like"/>
    <property type="match status" value="1"/>
</dbReference>
<dbReference type="Proteomes" id="UP001420932">
    <property type="component" value="Unassembled WGS sequence"/>
</dbReference>
<sequence length="200" mass="21740">MIQDILMYMDMTFIPSTHKTPVHTLGLNLWRDNVIMMLMDLGSAFSQGTLLLIYRREGEQREGSQGPAKDHRGPNERERERARRVTFEGSARTSGGGDGGGGDDARDEAATVERGWRRGTVKAALVEARDGRGRWRRDGGGEDGLGTVEARTAAGDGGDRRRQSTRPARALRGTVEAGTVETGTVETGTVEAGTISVRQR</sequence>
<dbReference type="InterPro" id="IPR016159">
    <property type="entry name" value="Cullin_repeat-like_dom_sf"/>
</dbReference>
<comment type="caution">
    <text evidence="2">The sequence shown here is derived from an EMBL/GenBank/DDBJ whole genome shotgun (WGS) entry which is preliminary data.</text>
</comment>
<dbReference type="Gene3D" id="1.20.1310.10">
    <property type="entry name" value="Cullin Repeats"/>
    <property type="match status" value="1"/>
</dbReference>
<name>A0AAP0L0V3_9MAGN</name>